<keyword evidence="1" id="KW-0862">Zinc</keyword>
<dbReference type="InterPro" id="IPR011011">
    <property type="entry name" value="Znf_FYVE_PHD"/>
</dbReference>
<keyword evidence="4" id="KW-1185">Reference proteome</keyword>
<feature type="region of interest" description="Disordered" evidence="2">
    <location>
        <begin position="1172"/>
        <end position="1193"/>
    </location>
</feature>
<organism evidence="4 5">
    <name type="scientific">Mesorhabditis belari</name>
    <dbReference type="NCBI Taxonomy" id="2138241"/>
    <lineage>
        <taxon>Eukaryota</taxon>
        <taxon>Metazoa</taxon>
        <taxon>Ecdysozoa</taxon>
        <taxon>Nematoda</taxon>
        <taxon>Chromadorea</taxon>
        <taxon>Rhabditida</taxon>
        <taxon>Rhabditina</taxon>
        <taxon>Rhabditomorpha</taxon>
        <taxon>Rhabditoidea</taxon>
        <taxon>Rhabditidae</taxon>
        <taxon>Mesorhabditinae</taxon>
        <taxon>Mesorhabditis</taxon>
    </lineage>
</organism>
<dbReference type="GO" id="GO:0008270">
    <property type="term" value="F:zinc ion binding"/>
    <property type="evidence" value="ECO:0007669"/>
    <property type="project" value="UniProtKB-KW"/>
</dbReference>
<dbReference type="InterPro" id="IPR013087">
    <property type="entry name" value="Znf_C2H2_type"/>
</dbReference>
<feature type="compositionally biased region" description="Acidic residues" evidence="2">
    <location>
        <begin position="736"/>
        <end position="780"/>
    </location>
</feature>
<evidence type="ECO:0000313" key="4">
    <source>
        <dbReference type="Proteomes" id="UP000887575"/>
    </source>
</evidence>
<dbReference type="SMART" id="SM00355">
    <property type="entry name" value="ZnF_C2H2"/>
    <property type="match status" value="7"/>
</dbReference>
<dbReference type="Gene3D" id="3.30.160.60">
    <property type="entry name" value="Classic Zinc Finger"/>
    <property type="match status" value="2"/>
</dbReference>
<feature type="compositionally biased region" description="Polar residues" evidence="2">
    <location>
        <begin position="193"/>
        <end position="209"/>
    </location>
</feature>
<feature type="region of interest" description="Disordered" evidence="2">
    <location>
        <begin position="727"/>
        <end position="780"/>
    </location>
</feature>
<dbReference type="PROSITE" id="PS00028">
    <property type="entry name" value="ZINC_FINGER_C2H2_1"/>
    <property type="match status" value="5"/>
</dbReference>
<evidence type="ECO:0000259" key="3">
    <source>
        <dbReference type="PROSITE" id="PS50157"/>
    </source>
</evidence>
<accession>A0AAF3EK71</accession>
<keyword evidence="1" id="KW-0863">Zinc-finger</keyword>
<dbReference type="Proteomes" id="UP000887575">
    <property type="component" value="Unassembled WGS sequence"/>
</dbReference>
<dbReference type="InterPro" id="IPR052797">
    <property type="entry name" value="RegFact_GeneExpr_CellDeath"/>
</dbReference>
<keyword evidence="1" id="KW-0479">Metal-binding</keyword>
<evidence type="ECO:0000256" key="2">
    <source>
        <dbReference type="SAM" id="MobiDB-lite"/>
    </source>
</evidence>
<feature type="compositionally biased region" description="Polar residues" evidence="2">
    <location>
        <begin position="1240"/>
        <end position="1252"/>
    </location>
</feature>
<dbReference type="PANTHER" id="PTHR33936">
    <property type="entry name" value="PROTEIN CBG17840"/>
    <property type="match status" value="1"/>
</dbReference>
<feature type="compositionally biased region" description="Polar residues" evidence="2">
    <location>
        <begin position="1177"/>
        <end position="1193"/>
    </location>
</feature>
<feature type="region of interest" description="Disordered" evidence="2">
    <location>
        <begin position="190"/>
        <end position="209"/>
    </location>
</feature>
<dbReference type="Pfam" id="PF00096">
    <property type="entry name" value="zf-C2H2"/>
    <property type="match status" value="2"/>
</dbReference>
<feature type="domain" description="C2H2-type" evidence="3">
    <location>
        <begin position="547"/>
        <end position="575"/>
    </location>
</feature>
<evidence type="ECO:0000313" key="5">
    <source>
        <dbReference type="WBParaSite" id="MBELARI_LOCUS14416"/>
    </source>
</evidence>
<feature type="region of interest" description="Disordered" evidence="2">
    <location>
        <begin position="1240"/>
        <end position="1288"/>
    </location>
</feature>
<evidence type="ECO:0000256" key="1">
    <source>
        <dbReference type="PROSITE-ProRule" id="PRU00042"/>
    </source>
</evidence>
<protein>
    <recommendedName>
        <fullName evidence="3">C2H2-type domain-containing protein</fullName>
    </recommendedName>
</protein>
<reference evidence="5" key="1">
    <citation type="submission" date="2024-02" db="UniProtKB">
        <authorList>
            <consortium name="WormBaseParasite"/>
        </authorList>
    </citation>
    <scope>IDENTIFICATION</scope>
</reference>
<feature type="domain" description="C2H2-type" evidence="3">
    <location>
        <begin position="975"/>
        <end position="1003"/>
    </location>
</feature>
<dbReference type="SUPFAM" id="SSF57903">
    <property type="entry name" value="FYVE/PHD zinc finger"/>
    <property type="match status" value="1"/>
</dbReference>
<feature type="region of interest" description="Disordered" evidence="2">
    <location>
        <begin position="258"/>
        <end position="283"/>
    </location>
</feature>
<feature type="domain" description="C2H2-type" evidence="3">
    <location>
        <begin position="938"/>
        <end position="966"/>
    </location>
</feature>
<feature type="domain" description="C2H2-type" evidence="3">
    <location>
        <begin position="511"/>
        <end position="539"/>
    </location>
</feature>
<dbReference type="PROSITE" id="PS50157">
    <property type="entry name" value="ZINC_FINGER_C2H2_2"/>
    <property type="match status" value="4"/>
</dbReference>
<dbReference type="InterPro" id="IPR036236">
    <property type="entry name" value="Znf_C2H2_sf"/>
</dbReference>
<feature type="region of interest" description="Disordered" evidence="2">
    <location>
        <begin position="30"/>
        <end position="50"/>
    </location>
</feature>
<dbReference type="SUPFAM" id="SSF57667">
    <property type="entry name" value="beta-beta-alpha zinc fingers"/>
    <property type="match status" value="2"/>
</dbReference>
<dbReference type="WBParaSite" id="MBELARI_LOCUS14416">
    <property type="protein sequence ID" value="MBELARI_LOCUS14416"/>
    <property type="gene ID" value="MBELARI_LOCUS14416"/>
</dbReference>
<proteinExistence type="predicted"/>
<dbReference type="PANTHER" id="PTHR33936:SF25">
    <property type="entry name" value="C2H2-TYPE DOMAIN-CONTAINING PROTEIN"/>
    <property type="match status" value="1"/>
</dbReference>
<name>A0AAF3EK71_9BILA</name>
<sequence length="1288" mass="147792">MKSQKSHLIACKVDGCEWLGKDHTTLVEHIQTDHMSRRKPQKSTNKDDDELSVESLIGIKDKLKDELIQQTSSTVNTFLDWNLRERIRSTLSEVRRHAFEFLGAGLTTELDTYLNEIRDVTNLSKATFLDQQPVKSYDELCETSENTSTRESVKDGCRNEPWSKTLIGAKRSISSKKPYYVKKNCVALENRPHSNNPMNPNFSRPKEISTQSLPLDELFKVKKEVEEESIEKSQTSMDLLNQMLNAQVKQENCDDIEAGSSRETSSVDTLQKEKQNSSTSFQRRKVKSEDLMVKYGFDCATEKRCAVCFQTSEDEGKLWIKCELCEWWAHKTCSSLSIKCLASRGIPEYTINSRAEYIINSSEIKEEISSTTEKDEADEKVVSNKPTIKADHHAALGRLFHVDKVVQKILTQPEKPKRILRINTRKIEKIASSPKSTVTSTTETFSKKNGANCLTHPEIHDWQNLTKVQLLIGAQPICPICTKPCQANSKLKEHIKNVHKLAVELNTVGDIVCESCGRRFSGQISLRRHVRNKHSENAQGRTDGDDFSCFACPKAFPCRRLLMAHLKNEHSELKIHVFSQEFESFDEFLLFKKELESSQGSTFVKASNTITRGLRYINYSCVRDITNKISRWKSLLTKDANCCTAFLKVRINVDGKVETQICTDHNGHDELLETGPIYGSYRQKIVEYLKDGLSIKEILLKCREFGIPLYHATEEKIEEIQKKMYLQSGTKRRKEEEEEDVDLNQEEEEEDFDLNQEEEEEDVDLNQEEQEEDVDLNQEEEEYVVLNQEEDVDEIFEKKMSSVDGEIDSISGPRSQELANSPKSNDCLEKFEDIDAQKADHHAALGRLFHVDKVVRKLLTQPEKPKRILRIKTRKIEKIASNPKKIHDWRNLTKVQLLVGAPPICPICTKPIQTNAKLKIHIKNVHKLAVELNTVGDIACESCGRRFSRQTSLRRHVRKKHPEKAQGLIRDETDFSCFACPKAFPSRRFLMEHLKNEHSELKIHVFSKEFESFDEFLLFKKELESSQGSTFVKACHCNTRGVRYITYSCIRDITNKLSRWKSLLTKDANCCTAFLKVRINVDGKVKTELCTDHNGHEELLKTGPIYGRYRQDVDLNQEEEEDFDLNQEEEEEDVDLNQEEEDFDLIQEEEEYVFLKQEENVDEIFEKKMSSVDGEIDSTSDPTSQELANSPKSNDCLEKFEDIDALLKQLREEALNACTSGDSLTLDQVLSKLKNVSSMNEEMASEQRSGSSFVGVETNVELKNSPQRKNPSRIKVTEKGRKPFGVNE</sequence>